<dbReference type="OrthoDB" id="8300246at2759"/>
<evidence type="ECO:0000256" key="3">
    <source>
        <dbReference type="ARBA" id="ARBA00023002"/>
    </source>
</evidence>
<organism evidence="9 10">
    <name type="scientific">Dactylonectria estremocensis</name>
    <dbReference type="NCBI Taxonomy" id="1079267"/>
    <lineage>
        <taxon>Eukaryota</taxon>
        <taxon>Fungi</taxon>
        <taxon>Dikarya</taxon>
        <taxon>Ascomycota</taxon>
        <taxon>Pezizomycotina</taxon>
        <taxon>Sordariomycetes</taxon>
        <taxon>Hypocreomycetidae</taxon>
        <taxon>Hypocreales</taxon>
        <taxon>Nectriaceae</taxon>
        <taxon>Dactylonectria</taxon>
    </lineage>
</organism>
<dbReference type="Pfam" id="PF07063">
    <property type="entry name" value="HGLS"/>
    <property type="match status" value="1"/>
</dbReference>
<evidence type="ECO:0000256" key="6">
    <source>
        <dbReference type="ARBA" id="ARBA00035023"/>
    </source>
</evidence>
<keyword evidence="10" id="KW-1185">Reference proteome</keyword>
<dbReference type="Gene3D" id="3.10.180.80">
    <property type="entry name" value="Uncharacterised protein PF07063, DUF1338"/>
    <property type="match status" value="1"/>
</dbReference>
<dbReference type="EMBL" id="JAGMUU010000021">
    <property type="protein sequence ID" value="KAH7129496.1"/>
    <property type="molecule type" value="Genomic_DNA"/>
</dbReference>
<dbReference type="InterPro" id="IPR009770">
    <property type="entry name" value="HGLS"/>
</dbReference>
<sequence length="487" mass="54079">MSFASLTSEPAATTGQLAASSYADPNDIRNAFTVAMSAMYRNEVPLYGDLVRIVRTINEGVLTSRSQPLSPSESASYAVSERLDLERHGAIRLGTPYELRTVRRLFSVIGLKPVGYYDLSVADLPMHATCFRPVETVALAKNPFRIFTTLLRPELLQDEEARKLATALLDRREIFSPELLDLLNIAEHNGNRLSHQQAENFVNEAMKTFSWKPVASASESEYKTLASEHPILADIASFKSSHINHLTPRTLDITASQRRMSAEGLQVKDRIEGPPARKCPILLRQTSFLALEERIKFRNAKGSLIEGTHRARFGEIEERGAAVTIIGRTLYDQLLVAAMDKYRAIFATDKAVTMDDILADVFQAYPDDWAELRKQGLVYCTYQLTTKPRPDTVPSNATLESLVSEGFLTAEPITYEDFLPFSAAGIFQSNLQESKEQGVKKQETRPDQAGFETALGCSLLSADALYLKAQTQSLEQCAVGSGWDVRS</sequence>
<keyword evidence="4" id="KW-0408">Iron</keyword>
<dbReference type="GO" id="GO:0051213">
    <property type="term" value="F:dioxygenase activity"/>
    <property type="evidence" value="ECO:0007669"/>
    <property type="project" value="UniProtKB-KW"/>
</dbReference>
<evidence type="ECO:0000313" key="10">
    <source>
        <dbReference type="Proteomes" id="UP000717696"/>
    </source>
</evidence>
<evidence type="ECO:0000256" key="7">
    <source>
        <dbReference type="ARBA" id="ARBA00035034"/>
    </source>
</evidence>
<evidence type="ECO:0000256" key="4">
    <source>
        <dbReference type="ARBA" id="ARBA00023004"/>
    </source>
</evidence>
<comment type="similarity">
    <text evidence="5">Belongs to the 2-oxoadipate dioxygenase/decarboxylase family.</text>
</comment>
<dbReference type="InterPro" id="IPR047869">
    <property type="entry name" value="YdcJ_bac-like"/>
</dbReference>
<name>A0A9P9IR69_9HYPO</name>
<dbReference type="PANTHER" id="PTHR39479">
    <property type="match status" value="1"/>
</dbReference>
<accession>A0A9P9IR69</accession>
<comment type="caution">
    <text evidence="9">The sequence shown here is derived from an EMBL/GenBank/DDBJ whole genome shotgun (WGS) entry which is preliminary data.</text>
</comment>
<evidence type="ECO:0000256" key="8">
    <source>
        <dbReference type="ARBA" id="ARBA00035045"/>
    </source>
</evidence>
<reference evidence="9" key="1">
    <citation type="journal article" date="2021" name="Nat. Commun.">
        <title>Genetic determinants of endophytism in the Arabidopsis root mycobiome.</title>
        <authorList>
            <person name="Mesny F."/>
            <person name="Miyauchi S."/>
            <person name="Thiergart T."/>
            <person name="Pickel B."/>
            <person name="Atanasova L."/>
            <person name="Karlsson M."/>
            <person name="Huettel B."/>
            <person name="Barry K.W."/>
            <person name="Haridas S."/>
            <person name="Chen C."/>
            <person name="Bauer D."/>
            <person name="Andreopoulos W."/>
            <person name="Pangilinan J."/>
            <person name="LaButti K."/>
            <person name="Riley R."/>
            <person name="Lipzen A."/>
            <person name="Clum A."/>
            <person name="Drula E."/>
            <person name="Henrissat B."/>
            <person name="Kohler A."/>
            <person name="Grigoriev I.V."/>
            <person name="Martin F.M."/>
            <person name="Hacquard S."/>
        </authorList>
    </citation>
    <scope>NUCLEOTIDE SEQUENCE</scope>
    <source>
        <strain evidence="9">MPI-CAGE-AT-0021</strain>
    </source>
</reference>
<evidence type="ECO:0000256" key="2">
    <source>
        <dbReference type="ARBA" id="ARBA00022964"/>
    </source>
</evidence>
<keyword evidence="3" id="KW-0560">Oxidoreductase</keyword>
<dbReference type="PANTHER" id="PTHR39479:SF2">
    <property type="entry name" value="2-OXOADIPATE DIOXYGENASE_DECARBOXYLASE"/>
    <property type="match status" value="1"/>
</dbReference>
<keyword evidence="2" id="KW-0223">Dioxygenase</keyword>
<gene>
    <name evidence="9" type="ORF">B0J13DRAFT_453115</name>
</gene>
<evidence type="ECO:0000313" key="9">
    <source>
        <dbReference type="EMBL" id="KAH7129496.1"/>
    </source>
</evidence>
<proteinExistence type="inferred from homology"/>
<dbReference type="EC" id="1.13.11.93" evidence="6"/>
<dbReference type="Proteomes" id="UP000717696">
    <property type="component" value="Unassembled WGS sequence"/>
</dbReference>
<dbReference type="CDD" id="cd16348">
    <property type="entry name" value="VOC_YdcJ_like"/>
    <property type="match status" value="1"/>
</dbReference>
<evidence type="ECO:0000256" key="1">
    <source>
        <dbReference type="ARBA" id="ARBA00001954"/>
    </source>
</evidence>
<evidence type="ECO:0000256" key="5">
    <source>
        <dbReference type="ARBA" id="ARBA00035013"/>
    </source>
</evidence>
<dbReference type="SMART" id="SM01150">
    <property type="entry name" value="DUF1338"/>
    <property type="match status" value="1"/>
</dbReference>
<dbReference type="AlphaFoldDB" id="A0A9P9IR69"/>
<protein>
    <recommendedName>
        <fullName evidence="7">2-oxoadipate dioxygenase/decarboxylase</fullName>
        <ecNumber evidence="6">1.13.11.93</ecNumber>
    </recommendedName>
    <alternativeName>
        <fullName evidence="8">2-hydroxyglutarate synthase</fullName>
    </alternativeName>
</protein>
<comment type="cofactor">
    <cofactor evidence="1">
        <name>Fe(2+)</name>
        <dbReference type="ChEBI" id="CHEBI:29033"/>
    </cofactor>
</comment>